<comment type="caution">
    <text evidence="1">The sequence shown here is derived from an EMBL/GenBank/DDBJ whole genome shotgun (WGS) entry which is preliminary data.</text>
</comment>
<organism evidence="1 2">
    <name type="scientific">Enterocloster alcoholdehydrogenati</name>
    <dbReference type="NCBI Taxonomy" id="2547410"/>
    <lineage>
        <taxon>Bacteria</taxon>
        <taxon>Bacillati</taxon>
        <taxon>Bacillota</taxon>
        <taxon>Clostridia</taxon>
        <taxon>Lachnospirales</taxon>
        <taxon>Lachnospiraceae</taxon>
        <taxon>Enterocloster</taxon>
    </lineage>
</organism>
<proteinExistence type="predicted"/>
<keyword evidence="2" id="KW-1185">Reference proteome</keyword>
<reference evidence="1 2" key="1">
    <citation type="submission" date="2024-04" db="EMBL/GenBank/DDBJ databases">
        <title>Defined microbial consortia suppress multidrug-resistant proinflammatory Enterobacteriaceae via ecological control.</title>
        <authorList>
            <person name="Furuichi M."/>
            <person name="Kawaguchi T."/>
            <person name="Pust M."/>
            <person name="Yasuma K."/>
            <person name="Plichta D."/>
            <person name="Hasegawa N."/>
            <person name="Ohya T."/>
            <person name="Bhattarai S."/>
            <person name="Sasajima S."/>
            <person name="Aoto Y."/>
            <person name="Tuganbaev T."/>
            <person name="Yaginuma M."/>
            <person name="Ueda M."/>
            <person name="Okahashi N."/>
            <person name="Amafuji K."/>
            <person name="Kiridooshi Y."/>
            <person name="Sugita K."/>
            <person name="Strazar M."/>
            <person name="Skelly A."/>
            <person name="Suda W."/>
            <person name="Hattori M."/>
            <person name="Nakamoto N."/>
            <person name="Caballero S."/>
            <person name="Norman J."/>
            <person name="Olle B."/>
            <person name="Tanoue T."/>
            <person name="Arita M."/>
            <person name="Bucci V."/>
            <person name="Atarashi K."/>
            <person name="Xavier R."/>
            <person name="Honda K."/>
        </authorList>
    </citation>
    <scope>NUCLEOTIDE SEQUENCE [LARGE SCALE GENOMIC DNA]</scope>
    <source>
        <strain evidence="2">f13</strain>
    </source>
</reference>
<name>A0ABQ0AUU7_9FIRM</name>
<accession>A0ABQ0AUU7</accession>
<protein>
    <submittedName>
        <fullName evidence="1">Uncharacterized protein</fullName>
    </submittedName>
</protein>
<dbReference type="EMBL" id="BAABXL010000001">
    <property type="protein sequence ID" value="GAA6267800.1"/>
    <property type="molecule type" value="Genomic_DNA"/>
</dbReference>
<gene>
    <name evidence="1" type="ORF">F130042H8_08600</name>
</gene>
<dbReference type="Proteomes" id="UP001600894">
    <property type="component" value="Unassembled WGS sequence"/>
</dbReference>
<evidence type="ECO:0000313" key="1">
    <source>
        <dbReference type="EMBL" id="GAA6267800.1"/>
    </source>
</evidence>
<evidence type="ECO:0000313" key="2">
    <source>
        <dbReference type="Proteomes" id="UP001600894"/>
    </source>
</evidence>
<dbReference type="RefSeq" id="WP_176256336.1">
    <property type="nucleotide sequence ID" value="NZ_BAABXL010000001.1"/>
</dbReference>
<sequence length="108" mass="12214">MNQRLKRKAEKRRRQQICEALDLCLQINGLQESKRELTGDHPTAFFLFNGHVAGVTVETYATGWEPGMDVGKYLDAYLDSPGQMDKLFKDLKQLKKDLHSGNCGGSKK</sequence>